<evidence type="ECO:0000313" key="6">
    <source>
        <dbReference type="EMBL" id="PYE55940.1"/>
    </source>
</evidence>
<dbReference type="RefSeq" id="WP_110885465.1">
    <property type="nucleotide sequence ID" value="NZ_QJSX01000002.1"/>
</dbReference>
<keyword evidence="4" id="KW-0804">Transcription</keyword>
<dbReference type="GO" id="GO:0003677">
    <property type="term" value="F:DNA binding"/>
    <property type="evidence" value="ECO:0007669"/>
    <property type="project" value="UniProtKB-KW"/>
</dbReference>
<dbReference type="EMBL" id="QJSX01000002">
    <property type="protein sequence ID" value="PYE55940.1"/>
    <property type="molecule type" value="Genomic_DNA"/>
</dbReference>
<comment type="caution">
    <text evidence="6">The sequence shown here is derived from an EMBL/GenBank/DDBJ whole genome shotgun (WGS) entry which is preliminary data.</text>
</comment>
<sequence>MLRTVGEVARMARVSVRTLHHYDEIGLLSPSGRSEGNYRLYTREDVERLYQVLVYRDLGFPLDEIRRVMQSPEFDRLGALKRQRALLAERVGREQRMLATLDALITSTEGGTVMADERVGTLFDGFDPDEYEEEAKERWGDTKAYRQSQERVKRYTKADWARFKAQMQEVTDAYVALLDEGVPPESPKAAAVSERHRLLIDHWFYDCSLDMFDGLARMWTEDHRFTKNIDKARDGLAAYQSAAARAYVAANRAAAK</sequence>
<dbReference type="CDD" id="cd01106">
    <property type="entry name" value="HTH_TipAL-Mta"/>
    <property type="match status" value="1"/>
</dbReference>
<keyword evidence="2 6" id="KW-0238">DNA-binding</keyword>
<dbReference type="Proteomes" id="UP000248326">
    <property type="component" value="Unassembled WGS sequence"/>
</dbReference>
<dbReference type="PANTHER" id="PTHR30204:SF90">
    <property type="entry name" value="HTH-TYPE TRANSCRIPTIONAL ACTIVATOR MTA"/>
    <property type="match status" value="1"/>
</dbReference>
<evidence type="ECO:0000256" key="4">
    <source>
        <dbReference type="ARBA" id="ARBA00023163"/>
    </source>
</evidence>
<dbReference type="AlphaFoldDB" id="A0A318S9W7"/>
<dbReference type="PROSITE" id="PS00552">
    <property type="entry name" value="HTH_MERR_1"/>
    <property type="match status" value="1"/>
</dbReference>
<protein>
    <submittedName>
        <fullName evidence="6">DNA-binding transcriptional MerR regulator</fullName>
    </submittedName>
</protein>
<reference evidence="6 7" key="1">
    <citation type="submission" date="2018-06" db="EMBL/GenBank/DDBJ databases">
        <title>Genomic Encyclopedia of Type Strains, Phase IV (KMG-IV): sequencing the most valuable type-strain genomes for metagenomic binning, comparative biology and taxonomic classification.</title>
        <authorList>
            <person name="Goeker M."/>
        </authorList>
    </citation>
    <scope>NUCLEOTIDE SEQUENCE [LARGE SCALE GENOMIC DNA]</scope>
    <source>
        <strain evidence="6 7">DSM 18048</strain>
    </source>
</reference>
<dbReference type="Pfam" id="PF07739">
    <property type="entry name" value="TipAS"/>
    <property type="match status" value="1"/>
</dbReference>
<name>A0A318S9W7_9DEIO</name>
<evidence type="ECO:0000313" key="7">
    <source>
        <dbReference type="Proteomes" id="UP000248326"/>
    </source>
</evidence>
<evidence type="ECO:0000256" key="3">
    <source>
        <dbReference type="ARBA" id="ARBA00023159"/>
    </source>
</evidence>
<dbReference type="PANTHER" id="PTHR30204">
    <property type="entry name" value="REDOX-CYCLING DRUG-SENSING TRANSCRIPTIONAL ACTIVATOR SOXR"/>
    <property type="match status" value="1"/>
</dbReference>
<dbReference type="InterPro" id="IPR000551">
    <property type="entry name" value="MerR-type_HTH_dom"/>
</dbReference>
<evidence type="ECO:0000256" key="2">
    <source>
        <dbReference type="ARBA" id="ARBA00023125"/>
    </source>
</evidence>
<dbReference type="SUPFAM" id="SSF46955">
    <property type="entry name" value="Putative DNA-binding domain"/>
    <property type="match status" value="1"/>
</dbReference>
<organism evidence="6 7">
    <name type="scientific">Deinococcus yavapaiensis KR-236</name>
    <dbReference type="NCBI Taxonomy" id="694435"/>
    <lineage>
        <taxon>Bacteria</taxon>
        <taxon>Thermotogati</taxon>
        <taxon>Deinococcota</taxon>
        <taxon>Deinococci</taxon>
        <taxon>Deinococcales</taxon>
        <taxon>Deinococcaceae</taxon>
        <taxon>Deinococcus</taxon>
    </lineage>
</organism>
<evidence type="ECO:0000256" key="1">
    <source>
        <dbReference type="ARBA" id="ARBA00023015"/>
    </source>
</evidence>
<dbReference type="OrthoDB" id="9814833at2"/>
<gene>
    <name evidence="6" type="ORF">DES52_102307</name>
</gene>
<feature type="domain" description="HTH merR-type" evidence="5">
    <location>
        <begin position="1"/>
        <end position="71"/>
    </location>
</feature>
<dbReference type="Gene3D" id="1.10.490.50">
    <property type="entry name" value="Antibiotic binding domain of TipA-like multidrug resistance regulators"/>
    <property type="match status" value="1"/>
</dbReference>
<dbReference type="PRINTS" id="PR00040">
    <property type="entry name" value="HTHMERR"/>
</dbReference>
<dbReference type="InterPro" id="IPR012925">
    <property type="entry name" value="TipAS_dom"/>
</dbReference>
<dbReference type="Pfam" id="PF13411">
    <property type="entry name" value="MerR_1"/>
    <property type="match status" value="1"/>
</dbReference>
<dbReference type="PROSITE" id="PS50937">
    <property type="entry name" value="HTH_MERR_2"/>
    <property type="match status" value="1"/>
</dbReference>
<keyword evidence="1" id="KW-0805">Transcription regulation</keyword>
<dbReference type="Gene3D" id="1.10.1660.10">
    <property type="match status" value="1"/>
</dbReference>
<dbReference type="SUPFAM" id="SSF89082">
    <property type="entry name" value="Antibiotic binding domain of TipA-like multidrug resistance regulators"/>
    <property type="match status" value="1"/>
</dbReference>
<keyword evidence="3" id="KW-0010">Activator</keyword>
<evidence type="ECO:0000259" key="5">
    <source>
        <dbReference type="PROSITE" id="PS50937"/>
    </source>
</evidence>
<keyword evidence="7" id="KW-1185">Reference proteome</keyword>
<dbReference type="InterPro" id="IPR036244">
    <property type="entry name" value="TipA-like_antibiotic-bd"/>
</dbReference>
<dbReference type="GO" id="GO:0003700">
    <property type="term" value="F:DNA-binding transcription factor activity"/>
    <property type="evidence" value="ECO:0007669"/>
    <property type="project" value="InterPro"/>
</dbReference>
<dbReference type="InterPro" id="IPR009061">
    <property type="entry name" value="DNA-bd_dom_put_sf"/>
</dbReference>
<dbReference type="SMART" id="SM00422">
    <property type="entry name" value="HTH_MERR"/>
    <property type="match status" value="1"/>
</dbReference>
<dbReference type="InterPro" id="IPR047057">
    <property type="entry name" value="MerR_fam"/>
</dbReference>
<accession>A0A318S9W7</accession>
<proteinExistence type="predicted"/>